<keyword evidence="2" id="KW-1185">Reference proteome</keyword>
<proteinExistence type="predicted"/>
<evidence type="ECO:0000313" key="2">
    <source>
        <dbReference type="Proteomes" id="UP001530400"/>
    </source>
</evidence>
<gene>
    <name evidence="1" type="ORF">ACHAWO_012812</name>
</gene>
<sequence length="108" mass="12475">MPLPLFGQSKIQAYEASFCDLLDNTYVTALEKNYVIQETVGNFWGRSSLRVALCTPPAEQSVYSTLNQLSPRVFEELVVYSDAIDQKYFLWCFLNRWTEHVLRNAVLC</sequence>
<organism evidence="1 2">
    <name type="scientific">Cyclotella atomus</name>
    <dbReference type="NCBI Taxonomy" id="382360"/>
    <lineage>
        <taxon>Eukaryota</taxon>
        <taxon>Sar</taxon>
        <taxon>Stramenopiles</taxon>
        <taxon>Ochrophyta</taxon>
        <taxon>Bacillariophyta</taxon>
        <taxon>Coscinodiscophyceae</taxon>
        <taxon>Thalassiosirophycidae</taxon>
        <taxon>Stephanodiscales</taxon>
        <taxon>Stephanodiscaceae</taxon>
        <taxon>Cyclotella</taxon>
    </lineage>
</organism>
<name>A0ABD3P7N1_9STRA</name>
<dbReference type="Proteomes" id="UP001530400">
    <property type="component" value="Unassembled WGS sequence"/>
</dbReference>
<comment type="caution">
    <text evidence="1">The sequence shown here is derived from an EMBL/GenBank/DDBJ whole genome shotgun (WGS) entry which is preliminary data.</text>
</comment>
<accession>A0ABD3P7N1</accession>
<reference evidence="1 2" key="1">
    <citation type="submission" date="2024-10" db="EMBL/GenBank/DDBJ databases">
        <title>Updated reference genomes for cyclostephanoid diatoms.</title>
        <authorList>
            <person name="Roberts W.R."/>
            <person name="Alverson A.J."/>
        </authorList>
    </citation>
    <scope>NUCLEOTIDE SEQUENCE [LARGE SCALE GENOMIC DNA]</scope>
    <source>
        <strain evidence="1 2">AJA010-31</strain>
    </source>
</reference>
<dbReference type="AlphaFoldDB" id="A0ABD3P7N1"/>
<evidence type="ECO:0000313" key="1">
    <source>
        <dbReference type="EMBL" id="KAL3783923.1"/>
    </source>
</evidence>
<dbReference type="EMBL" id="JALLPJ020000745">
    <property type="protein sequence ID" value="KAL3783923.1"/>
    <property type="molecule type" value="Genomic_DNA"/>
</dbReference>
<protein>
    <submittedName>
        <fullName evidence="1">Uncharacterized protein</fullName>
    </submittedName>
</protein>